<dbReference type="EMBL" id="RXIH01000046">
    <property type="protein sequence ID" value="RZN55253.1"/>
    <property type="molecule type" value="Genomic_DNA"/>
</dbReference>
<dbReference type="Proteomes" id="UP000316080">
    <property type="component" value="Unassembled WGS sequence"/>
</dbReference>
<evidence type="ECO:0000313" key="3">
    <source>
        <dbReference type="Proteomes" id="UP000316080"/>
    </source>
</evidence>
<gene>
    <name evidence="2" type="ORF">DSO09_03265</name>
    <name evidence="1" type="ORF">EF809_05885</name>
</gene>
<protein>
    <submittedName>
        <fullName evidence="1">Uncharacterized protein</fullName>
    </submittedName>
</protein>
<comment type="caution">
    <text evidence="1">The sequence shown here is derived from an EMBL/GenBank/DDBJ whole genome shotgun (WGS) entry which is preliminary data.</text>
</comment>
<sequence>MSIKTSLYYFPNDLLKQKGIVITLKDLEEISKKYGTKITAKPDKIGSIGPISHILLRGLLVDIIVITIEGDNEESIKATIKELYSKYGEYEVFSGKISSIAKKLKSELKKI</sequence>
<dbReference type="EMBL" id="QNVI01000041">
    <property type="protein sequence ID" value="TDA38878.1"/>
    <property type="molecule type" value="Genomic_DNA"/>
</dbReference>
<evidence type="ECO:0000313" key="1">
    <source>
        <dbReference type="EMBL" id="RZN55253.1"/>
    </source>
</evidence>
<dbReference type="AlphaFoldDB" id="A0A520KE33"/>
<reference evidence="1 3" key="2">
    <citation type="journal article" date="2019" name="Nat. Microbiol.">
        <title>Wide diversity of methane and short-chain alkane metabolisms in uncultured archaea.</title>
        <authorList>
            <person name="Borrel G."/>
            <person name="Adam P.S."/>
            <person name="McKay L.J."/>
            <person name="Chen L.X."/>
            <person name="Sierra-Garcia I.N."/>
            <person name="Sieber C.M."/>
            <person name="Letourneur Q."/>
            <person name="Ghozlane A."/>
            <person name="Andersen G.L."/>
            <person name="Li W.J."/>
            <person name="Hallam S.J."/>
            <person name="Muyzer G."/>
            <person name="de Oliveira V.M."/>
            <person name="Inskeep W.P."/>
            <person name="Banfield J.F."/>
            <person name="Gribaldo S."/>
        </authorList>
    </citation>
    <scope>NUCLEOTIDE SEQUENCE [LARGE SCALE GENOMIC DNA]</scope>
    <source>
        <strain evidence="1">Verst-YHS</strain>
    </source>
</reference>
<evidence type="ECO:0000313" key="4">
    <source>
        <dbReference type="Proteomes" id="UP000317265"/>
    </source>
</evidence>
<organism evidence="1 3">
    <name type="scientific">Thermoproteota archaeon</name>
    <dbReference type="NCBI Taxonomy" id="2056631"/>
    <lineage>
        <taxon>Archaea</taxon>
        <taxon>Thermoproteota</taxon>
    </lineage>
</organism>
<accession>A0A520KE33</accession>
<evidence type="ECO:0000313" key="2">
    <source>
        <dbReference type="EMBL" id="TDA38878.1"/>
    </source>
</evidence>
<dbReference type="Proteomes" id="UP000317265">
    <property type="component" value="Unassembled WGS sequence"/>
</dbReference>
<proteinExistence type="predicted"/>
<reference evidence="2 4" key="1">
    <citation type="journal article" date="2019" name="Nat. Microbiol.">
        <title>Expanding anaerobic alkane metabolism in the domain of Archaea.</title>
        <authorList>
            <person name="Wang Y."/>
            <person name="Wegener G."/>
            <person name="Hou J."/>
            <person name="Wang F."/>
            <person name="Xiao X."/>
        </authorList>
    </citation>
    <scope>NUCLEOTIDE SEQUENCE [LARGE SCALE GENOMIC DNA]</scope>
    <source>
        <strain evidence="2">WYZ-LMO11</strain>
    </source>
</reference>
<name>A0A520KE33_9CREN</name>